<dbReference type="AlphaFoldDB" id="A0A9J7AR30"/>
<proteinExistence type="predicted"/>
<dbReference type="RefSeq" id="WP_257769058.1">
    <property type="nucleotide sequence ID" value="NZ_CP102480.1"/>
</dbReference>
<name>A0A9J7AR30_9PROT</name>
<gene>
    <name evidence="1" type="ORF">NUH88_22115</name>
</gene>
<reference evidence="1" key="1">
    <citation type="submission" date="2022-08" db="EMBL/GenBank/DDBJ databases">
        <title>Nisaea acidiphila sp. nov., isolated from a marine algal debris and emended description of the genus Nisaea Urios et al. 2008.</title>
        <authorList>
            <person name="Kwon K."/>
        </authorList>
    </citation>
    <scope>NUCLEOTIDE SEQUENCE</scope>
    <source>
        <strain evidence="1">MEBiC11861</strain>
    </source>
</reference>
<dbReference type="Proteomes" id="UP001060336">
    <property type="component" value="Chromosome"/>
</dbReference>
<keyword evidence="2" id="KW-1185">Reference proteome</keyword>
<dbReference type="SUPFAM" id="SSF53448">
    <property type="entry name" value="Nucleotide-diphospho-sugar transferases"/>
    <property type="match status" value="1"/>
</dbReference>
<dbReference type="InterPro" id="IPR031042">
    <property type="entry name" value="Glyco_TIGR04440"/>
</dbReference>
<evidence type="ECO:0000313" key="1">
    <source>
        <dbReference type="EMBL" id="UUX50067.1"/>
    </source>
</evidence>
<dbReference type="EMBL" id="CP102480">
    <property type="protein sequence ID" value="UUX50067.1"/>
    <property type="molecule type" value="Genomic_DNA"/>
</dbReference>
<dbReference type="InterPro" id="IPR029044">
    <property type="entry name" value="Nucleotide-diphossugar_trans"/>
</dbReference>
<evidence type="ECO:0000313" key="2">
    <source>
        <dbReference type="Proteomes" id="UP001060336"/>
    </source>
</evidence>
<protein>
    <submittedName>
        <fullName evidence="1">TIGR00180 family glycosyltransferase</fullName>
    </submittedName>
</protein>
<dbReference type="NCBIfam" id="TIGR04440">
    <property type="entry name" value="glyco_TIGR04440"/>
    <property type="match status" value="1"/>
</dbReference>
<organism evidence="1 2">
    <name type="scientific">Nisaea acidiphila</name>
    <dbReference type="NCBI Taxonomy" id="1862145"/>
    <lineage>
        <taxon>Bacteria</taxon>
        <taxon>Pseudomonadati</taxon>
        <taxon>Pseudomonadota</taxon>
        <taxon>Alphaproteobacteria</taxon>
        <taxon>Rhodospirillales</taxon>
        <taxon>Thalassobaculaceae</taxon>
        <taxon>Nisaea</taxon>
    </lineage>
</organism>
<dbReference type="KEGG" id="naci:NUH88_22115"/>
<accession>A0A9J7AR30</accession>
<sequence>MRYPALIIPTVESRSGLLRRALGHLAESGYSGRILVADHSRAQQSECRPVSLEFSRVLDIEHRRQDPEIHFLERINDAAECLADEYVMLHADDDFVIMPGLVKCVAHLENQPDSVLCQGRMARVEVRQQDGRTEIAPVGYSRRSRCESNPLMRLVLLLENYCATLYAVHRRTELMEAVEHTLRYSRDVTYWQYLLTCICVLKGKNPVIDELHYLREMHDTSWSASAVRTRDPEHVPWIFLSPEFSRLTEAFRTGITDFIKAEIGEPTEKFWPHFDQACLGLFRWALGCGTKDEDEPGEAEFLARLVSLDTAEHAALLKCGRRIMEGR</sequence>